<sequence>MAIAKNGLHGPINGRTGDLTTYELNGQLIVRTIGRRTKPFSPKELLNQAKMKAVSKFLTPIKPFVLFGFRNAVPPGSRVGPFQMVQSYTRKYAVEIDENGEPYINPEKVLISKGPIIPPHNCSVERNGTRITLSWESLGGWKGDRLVVLLYDGDLFRHFREIGAERVAQTDSWENSTLAFAEKPIHVYASFRDTYHDTLSDSVYCGVI</sequence>
<reference evidence="1 2" key="1">
    <citation type="submission" date="2024-09" db="EMBL/GenBank/DDBJ databases">
        <authorList>
            <person name="Sun Q."/>
            <person name="Mori K."/>
        </authorList>
    </citation>
    <scope>NUCLEOTIDE SEQUENCE [LARGE SCALE GENOMIC DNA]</scope>
    <source>
        <strain evidence="1 2">CCM 7765</strain>
    </source>
</reference>
<dbReference type="Proteomes" id="UP001589774">
    <property type="component" value="Unassembled WGS sequence"/>
</dbReference>
<gene>
    <name evidence="1" type="ORF">ACFFI0_00555</name>
</gene>
<protein>
    <submittedName>
        <fullName evidence="1">Uncharacterized protein</fullName>
    </submittedName>
</protein>
<evidence type="ECO:0000313" key="1">
    <source>
        <dbReference type="EMBL" id="MFC0316767.1"/>
    </source>
</evidence>
<proteinExistence type="predicted"/>
<accession>A0ABV6HD03</accession>
<dbReference type="EMBL" id="JBHLWO010000001">
    <property type="protein sequence ID" value="MFC0316767.1"/>
    <property type="molecule type" value="Genomic_DNA"/>
</dbReference>
<dbReference type="RefSeq" id="WP_013664008.1">
    <property type="nucleotide sequence ID" value="NZ_JBHLWO010000001.1"/>
</dbReference>
<evidence type="ECO:0000313" key="2">
    <source>
        <dbReference type="Proteomes" id="UP001589774"/>
    </source>
</evidence>
<name>A0ABV6HD03_9SPHI</name>
<organism evidence="1 2">
    <name type="scientific">Olivibacter oleidegradans</name>
    <dbReference type="NCBI Taxonomy" id="760123"/>
    <lineage>
        <taxon>Bacteria</taxon>
        <taxon>Pseudomonadati</taxon>
        <taxon>Bacteroidota</taxon>
        <taxon>Sphingobacteriia</taxon>
        <taxon>Sphingobacteriales</taxon>
        <taxon>Sphingobacteriaceae</taxon>
        <taxon>Olivibacter</taxon>
    </lineage>
</organism>
<keyword evidence="2" id="KW-1185">Reference proteome</keyword>
<comment type="caution">
    <text evidence="1">The sequence shown here is derived from an EMBL/GenBank/DDBJ whole genome shotgun (WGS) entry which is preliminary data.</text>
</comment>